<keyword evidence="1" id="KW-0812">Transmembrane</keyword>
<dbReference type="Proteomes" id="UP000230066">
    <property type="component" value="Unassembled WGS sequence"/>
</dbReference>
<dbReference type="EMBL" id="JXXN02001135">
    <property type="protein sequence ID" value="THD25455.1"/>
    <property type="molecule type" value="Genomic_DNA"/>
</dbReference>
<reference evidence="2" key="1">
    <citation type="submission" date="2019-03" db="EMBL/GenBank/DDBJ databases">
        <title>Improved annotation for the trematode Fasciola hepatica.</title>
        <authorList>
            <person name="Choi Y.-J."/>
            <person name="Martin J."/>
            <person name="Mitreva M."/>
        </authorList>
    </citation>
    <scope>NUCLEOTIDE SEQUENCE [LARGE SCALE GENOMIC DNA]</scope>
</reference>
<organism evidence="2 3">
    <name type="scientific">Fasciola hepatica</name>
    <name type="common">Liver fluke</name>
    <dbReference type="NCBI Taxonomy" id="6192"/>
    <lineage>
        <taxon>Eukaryota</taxon>
        <taxon>Metazoa</taxon>
        <taxon>Spiralia</taxon>
        <taxon>Lophotrochozoa</taxon>
        <taxon>Platyhelminthes</taxon>
        <taxon>Trematoda</taxon>
        <taxon>Digenea</taxon>
        <taxon>Plagiorchiida</taxon>
        <taxon>Echinostomata</taxon>
        <taxon>Echinostomatoidea</taxon>
        <taxon>Fasciolidae</taxon>
        <taxon>Fasciola</taxon>
    </lineage>
</organism>
<keyword evidence="1" id="KW-1133">Transmembrane helix</keyword>
<gene>
    <name evidence="2" type="ORF">D915_003562</name>
</gene>
<keyword evidence="3" id="KW-1185">Reference proteome</keyword>
<keyword evidence="1" id="KW-0472">Membrane</keyword>
<evidence type="ECO:0000256" key="1">
    <source>
        <dbReference type="SAM" id="Phobius"/>
    </source>
</evidence>
<evidence type="ECO:0000313" key="2">
    <source>
        <dbReference type="EMBL" id="THD25455.1"/>
    </source>
</evidence>
<evidence type="ECO:0000313" key="3">
    <source>
        <dbReference type="Proteomes" id="UP000230066"/>
    </source>
</evidence>
<protein>
    <submittedName>
        <fullName evidence="2">Uncharacterized protein</fullName>
    </submittedName>
</protein>
<comment type="caution">
    <text evidence="2">The sequence shown here is derived from an EMBL/GenBank/DDBJ whole genome shotgun (WGS) entry which is preliminary data.</text>
</comment>
<accession>A0A4E0RFB3</accession>
<name>A0A4E0RFB3_FASHE</name>
<feature type="transmembrane region" description="Helical" evidence="1">
    <location>
        <begin position="761"/>
        <end position="782"/>
    </location>
</feature>
<dbReference type="AlphaFoldDB" id="A0A4E0RFB3"/>
<proteinExistence type="predicted"/>
<sequence>MICSTDNRFVFITLHIIIQLNKFLHVSSLDLRSLNLGACVNRGADAFCQALVRRSFCALKYDECFCLEGYVSIYETEIQWTCKPLLTDLKCHKDSDCTHVRNSICHPGFGLCTCPTGFEFIESHFACYPRLPPDSAQPFCEKCHQLDGVCYRTKNNFGPHRKSIWSMRREKTSEVSGELRCACPPSMASNSTLLVVRENRNLCDQPTANVGQSCQSELGECKPVGSLCLARRSTTTVIANQMNETANIGGFSGDYFTGKEDLAVVNGGDRVCQCSKWTVPVYQVRLGYFICLPKVTMHVPGCVSCIQHGGTCFQWSESHSRTKSESIGCICPNTHGSESPSLLNQSPVNDTDNSGCFNGERQCLSGDLDRTTSDISPTKVKESNCARKIVDLVCKSTQLFVCYEDSLTKSYGEQQWVGRIGPIAAIHNNLLPASSTFNEGHCNLLETESTTELHSHRFLWHRDDWDHITCMQTEMDTKRCGVYKMDYGNGSVFHAAIIMHPKLNKNRSDLQLVFEYVCTSDGSYASLIDRTMEQYASGMETTHDYHAKPHYSAARRPNKMRVDTDVRVSMNLQLKVNEAVAVLTAWISPEIHEVFVEHCTLNLLSSDPKGKTAAQYDNQLCAPFNLSQNPVKWEMTLHLSLHSFLQSNQKNAHEARARLRCIVRLCVNHAHCTNPPSVDTHRNLRQKTGKLCIEVTEEDQLQSSLPPNSVRYHHIPKVAHIFYVVGDARYLDKSSADNFTGYRPTITDCQEDMSLFGRTNVAMWVFFCVVIVILPIGCQLLLRVYKSIRRKYRGWPGRMRTLESISWSAPMNTVSLTTNQQISKPYLEHHRSPASQRMPPLRRPLRKRKTCSHCPTAPQLFTIEHHNPIHALKSEQLNQYCRERRIPDWDFEQPLNNDYRVQIISPCLDRISLKNSTGQFYDGAKLNHPGEIVTPRETEHLPGLFPEDAQGLITMSSLRRSFSESFEPKLPFNRLPPMKWQDYFL</sequence>